<reference evidence="14" key="2">
    <citation type="journal article" date="2012" name="G3 (Bethesda)">
        <title>Pichia sorbitophila, an interspecies yeast hybrid reveals early steps of genome resolution following polyploidization.</title>
        <authorList>
            <person name="Leh Louis V."/>
            <person name="Despons L."/>
            <person name="Friedrich A."/>
            <person name="Martin T."/>
            <person name="Durrens P."/>
            <person name="Casaregola S."/>
            <person name="Neuveglise C."/>
            <person name="Fairhead C."/>
            <person name="Marck C."/>
            <person name="Cruz J.A."/>
            <person name="Straub M.L."/>
            <person name="Kugler V."/>
            <person name="Sacerdot C."/>
            <person name="Uzunov Z."/>
            <person name="Thierry A."/>
            <person name="Weiss S."/>
            <person name="Bleykasten C."/>
            <person name="De Montigny J."/>
            <person name="Jacques N."/>
            <person name="Jung P."/>
            <person name="Lemaire M."/>
            <person name="Mallet S."/>
            <person name="Morel G."/>
            <person name="Richard G.F."/>
            <person name="Sarkar A."/>
            <person name="Savel G."/>
            <person name="Schacherer J."/>
            <person name="Seret M.L."/>
            <person name="Talla E."/>
            <person name="Samson G."/>
            <person name="Jubin C."/>
            <person name="Poulain J."/>
            <person name="Vacherie B."/>
            <person name="Barbe V."/>
            <person name="Pelletier E."/>
            <person name="Sherman D.J."/>
            <person name="Westhof E."/>
            <person name="Weissenbach J."/>
            <person name="Baret P.V."/>
            <person name="Wincker P."/>
            <person name="Gaillardin C."/>
            <person name="Dujon B."/>
            <person name="Souciet J.L."/>
        </authorList>
    </citation>
    <scope>NUCLEOTIDE SEQUENCE [LARGE SCALE GENOMIC DNA]</scope>
    <source>
        <strain evidence="14">ATCC MYA-4447 / BCRC 22081 / CBS 7064 / NBRC 10061 / NRRL Y-12695</strain>
    </source>
</reference>
<keyword evidence="6" id="KW-0805">Transcription regulation</keyword>
<dbReference type="GO" id="GO:0071248">
    <property type="term" value="P:cellular response to metal ion"/>
    <property type="evidence" value="ECO:0007669"/>
    <property type="project" value="UniProtKB-ARBA"/>
</dbReference>
<dbReference type="InParanoid" id="G8YAL4"/>
<dbReference type="SMART" id="SM00355">
    <property type="entry name" value="ZnF_C2H2"/>
    <property type="match status" value="2"/>
</dbReference>
<dbReference type="EMBL" id="FO082048">
    <property type="protein sequence ID" value="CCE84628.1"/>
    <property type="molecule type" value="Genomic_DNA"/>
</dbReference>
<dbReference type="EMBL" id="FO082049">
    <property type="protein sequence ID" value="CCE83597.1"/>
    <property type="molecule type" value="Genomic_DNA"/>
</dbReference>
<evidence type="ECO:0000256" key="5">
    <source>
        <dbReference type="ARBA" id="ARBA00022833"/>
    </source>
</evidence>
<name>G8YAL4_PICSO</name>
<evidence type="ECO:0000259" key="11">
    <source>
        <dbReference type="PROSITE" id="PS50157"/>
    </source>
</evidence>
<dbReference type="PANTHER" id="PTHR24394:SF44">
    <property type="entry name" value="ZINC FINGER PROTEIN 271-LIKE"/>
    <property type="match status" value="1"/>
</dbReference>
<dbReference type="FunFam" id="3.30.160.60:FF:000181">
    <property type="entry name" value="C2H2 type zinc finger protein"/>
    <property type="match status" value="1"/>
</dbReference>
<sequence length="347" mass="38476">MTLQSFASHADMHGQYSSPRTPAGGVPTFYEPSVAPMYVPYSGTYPFYGAGSTVGQTTPQTGPRAVEPHAPSTGPHMVGYYSPVRPLGGGVVSLGQFGYPHYGAGASYVPASWQQQHQPYQSYQHHTGGPSDMYYSPLDASESRRSVGSMSSLSDREDKDISIDYSSLVRYTISPSLKRRKRSKTQLLPGHQKESYPCPHCNKTFSKPYNLKSHMKTHSDDKPFKCSSCGKRFARSHDRKRHESLHAGEKNFKCEGFLKDGVTSWGCGKKFARADALARHFRTETGWLCIKPLMDEAKESEKKEALGPLAMHPPMVTSQLPPPYPKSGLDEKHLPDPFLSRKMINPS</sequence>
<dbReference type="Gene3D" id="3.30.160.60">
    <property type="entry name" value="Classic Zinc Finger"/>
    <property type="match status" value="3"/>
</dbReference>
<dbReference type="FunFam" id="3.30.160.60:FF:000202">
    <property type="entry name" value="Zinc finger protein 574"/>
    <property type="match status" value="1"/>
</dbReference>
<gene>
    <name evidence="12" type="primary">Piso0_004179</name>
    <name evidence="12" type="ORF">GNLVRS01_PISO0K11186g</name>
    <name evidence="13" type="ORF">GNLVRS01_PISO0L11187g</name>
</gene>
<dbReference type="PROSITE" id="PS00028">
    <property type="entry name" value="ZINC_FINGER_C2H2_1"/>
    <property type="match status" value="2"/>
</dbReference>
<feature type="region of interest" description="Disordered" evidence="10">
    <location>
        <begin position="1"/>
        <end position="25"/>
    </location>
</feature>
<feature type="region of interest" description="Disordered" evidence="10">
    <location>
        <begin position="307"/>
        <end position="347"/>
    </location>
</feature>
<feature type="domain" description="C2H2-type" evidence="11">
    <location>
        <begin position="224"/>
        <end position="251"/>
    </location>
</feature>
<feature type="domain" description="C2H2-type" evidence="11">
    <location>
        <begin position="252"/>
        <end position="286"/>
    </location>
</feature>
<keyword evidence="5" id="KW-0862">Zinc</keyword>
<dbReference type="GO" id="GO:0071468">
    <property type="term" value="P:cellular response to acidic pH"/>
    <property type="evidence" value="ECO:0007669"/>
    <property type="project" value="UniProtKB-ARBA"/>
</dbReference>
<evidence type="ECO:0000256" key="4">
    <source>
        <dbReference type="ARBA" id="ARBA00022771"/>
    </source>
</evidence>
<dbReference type="Proteomes" id="UP000005222">
    <property type="component" value="Chromosome K"/>
</dbReference>
<evidence type="ECO:0000256" key="3">
    <source>
        <dbReference type="ARBA" id="ARBA00022737"/>
    </source>
</evidence>
<dbReference type="eggNOG" id="KOG1721">
    <property type="taxonomic scope" value="Eukaryota"/>
</dbReference>
<proteinExistence type="predicted"/>
<dbReference type="HOGENOM" id="CLU_799527_0_0_1"/>
<dbReference type="GO" id="GO:0008270">
    <property type="term" value="F:zinc ion binding"/>
    <property type="evidence" value="ECO:0007669"/>
    <property type="project" value="UniProtKB-KW"/>
</dbReference>
<dbReference type="Pfam" id="PF00096">
    <property type="entry name" value="zf-C2H2"/>
    <property type="match status" value="1"/>
</dbReference>
<evidence type="ECO:0000313" key="12">
    <source>
        <dbReference type="EMBL" id="CCE83597.1"/>
    </source>
</evidence>
<evidence type="ECO:0000313" key="14">
    <source>
        <dbReference type="Proteomes" id="UP000005222"/>
    </source>
</evidence>
<dbReference type="AlphaFoldDB" id="G8YAL4"/>
<keyword evidence="4 9" id="KW-0863">Zinc-finger</keyword>
<dbReference type="Proteomes" id="UP000005222">
    <property type="component" value="Chromosome L"/>
</dbReference>
<evidence type="ECO:0000256" key="2">
    <source>
        <dbReference type="ARBA" id="ARBA00022723"/>
    </source>
</evidence>
<keyword evidence="8" id="KW-0539">Nucleus</keyword>
<dbReference type="OrthoDB" id="8117402at2759"/>
<feature type="region of interest" description="Disordered" evidence="10">
    <location>
        <begin position="119"/>
        <end position="156"/>
    </location>
</feature>
<evidence type="ECO:0000256" key="7">
    <source>
        <dbReference type="ARBA" id="ARBA00023163"/>
    </source>
</evidence>
<evidence type="ECO:0000313" key="13">
    <source>
        <dbReference type="EMBL" id="CCE84628.1"/>
    </source>
</evidence>
<dbReference type="InterPro" id="IPR036236">
    <property type="entry name" value="Znf_C2H2_sf"/>
</dbReference>
<evidence type="ECO:0000256" key="9">
    <source>
        <dbReference type="PROSITE-ProRule" id="PRU00042"/>
    </source>
</evidence>
<keyword evidence="3" id="KW-0677">Repeat</keyword>
<organism evidence="12 14">
    <name type="scientific">Pichia sorbitophila (strain ATCC MYA-4447 / BCRC 22081 / CBS 7064 / NBRC 10061 / NRRL Y-12695)</name>
    <name type="common">Hybrid yeast</name>
    <dbReference type="NCBI Taxonomy" id="559304"/>
    <lineage>
        <taxon>Eukaryota</taxon>
        <taxon>Fungi</taxon>
        <taxon>Dikarya</taxon>
        <taxon>Ascomycota</taxon>
        <taxon>Saccharomycotina</taxon>
        <taxon>Pichiomycetes</taxon>
        <taxon>Debaryomycetaceae</taxon>
        <taxon>Millerozyma</taxon>
    </lineage>
</organism>
<comment type="subcellular location">
    <subcellularLocation>
        <location evidence="1">Nucleus</location>
    </subcellularLocation>
</comment>
<dbReference type="STRING" id="559304.G8YAL4"/>
<evidence type="ECO:0000256" key="10">
    <source>
        <dbReference type="SAM" id="MobiDB-lite"/>
    </source>
</evidence>
<dbReference type="GO" id="GO:0032502">
    <property type="term" value="P:developmental process"/>
    <property type="evidence" value="ECO:0007669"/>
    <property type="project" value="UniProtKB-ARBA"/>
</dbReference>
<keyword evidence="7" id="KW-0804">Transcription</keyword>
<dbReference type="SUPFAM" id="SSF57667">
    <property type="entry name" value="beta-beta-alpha zinc fingers"/>
    <property type="match status" value="1"/>
</dbReference>
<evidence type="ECO:0000256" key="6">
    <source>
        <dbReference type="ARBA" id="ARBA00023015"/>
    </source>
</evidence>
<keyword evidence="2" id="KW-0479">Metal-binding</keyword>
<dbReference type="GO" id="GO:0005634">
    <property type="term" value="C:nucleus"/>
    <property type="evidence" value="ECO:0007669"/>
    <property type="project" value="UniProtKB-SubCell"/>
</dbReference>
<dbReference type="InterPro" id="IPR013087">
    <property type="entry name" value="Znf_C2H2_type"/>
</dbReference>
<reference evidence="12" key="1">
    <citation type="submission" date="2011-10" db="EMBL/GenBank/DDBJ databases">
        <authorList>
            <person name="Genoscope - CEA"/>
        </authorList>
    </citation>
    <scope>NUCLEOTIDE SEQUENCE</scope>
</reference>
<dbReference type="PROSITE" id="PS50157">
    <property type="entry name" value="ZINC_FINGER_C2H2_2"/>
    <property type="match status" value="3"/>
</dbReference>
<protein>
    <submittedName>
        <fullName evidence="12">Piso0_004179 protein</fullName>
    </submittedName>
</protein>
<keyword evidence="14" id="KW-1185">Reference proteome</keyword>
<dbReference type="PANTHER" id="PTHR24394">
    <property type="entry name" value="ZINC FINGER PROTEIN"/>
    <property type="match status" value="1"/>
</dbReference>
<dbReference type="GO" id="GO:0000981">
    <property type="term" value="F:DNA-binding transcription factor activity, RNA polymerase II-specific"/>
    <property type="evidence" value="ECO:0007669"/>
    <property type="project" value="TreeGrafter"/>
</dbReference>
<evidence type="ECO:0000256" key="8">
    <source>
        <dbReference type="ARBA" id="ARBA00023242"/>
    </source>
</evidence>
<feature type="domain" description="C2H2-type" evidence="11">
    <location>
        <begin position="196"/>
        <end position="223"/>
    </location>
</feature>
<evidence type="ECO:0000256" key="1">
    <source>
        <dbReference type="ARBA" id="ARBA00004123"/>
    </source>
</evidence>
<accession>G8YAL4</accession>